<evidence type="ECO:0000256" key="1">
    <source>
        <dbReference type="PROSITE-ProRule" id="PRU00339"/>
    </source>
</evidence>
<dbReference type="OrthoDB" id="1466726at2"/>
<sequence length="492" mass="57302">MTLKRLFFLLFLLLLKLNTYADFSYSTRCLEAYKDIFSLRLNEARELIKDERQQNPQNGMPVLLDDYVDFFNLLIADSKSDYEKLKPREDSRIDLLDDQDEDSPFYLFSKAEVYMHWGLIKGRFGDYVASARDLKRARNLLAENAKKYPDFILNQKSLALIDVVFGALPSNLKSVASFFGMKGNIRNGVAQLERLASDIKKTKYSFYDDEVIFLLCYVDVDVLHNKNNYNKLRGYLADMDNRSLLKTYLQGYVAAKTGHNDDAIEYITSIPKGGAYISLPYANYLMGTAKLCRMDTDANVYLSRYINDYRGVNYIKDAYLKLAYFYLLRNDTGKYNYYIKLVKTKGYASDEKDKQALREANDTRPDIDLLKARLFFDGGYYAKALAELKDKHQDDFKSQREKIEFPYRLGRIYENLNRTNEATINYQRAINLGRNTSYYFAANAALSMGNIYERRKDLRKAAYFYKMAIDMKGHEYENSIENQAKDGLERVN</sequence>
<proteinExistence type="predicted"/>
<accession>A0A437MUT1</accession>
<dbReference type="InterPro" id="IPR019734">
    <property type="entry name" value="TPR_rpt"/>
</dbReference>
<name>A0A437MUT1_9SPHI</name>
<evidence type="ECO:0000313" key="2">
    <source>
        <dbReference type="EMBL" id="RVU01396.1"/>
    </source>
</evidence>
<comment type="caution">
    <text evidence="2">The sequence shown here is derived from an EMBL/GenBank/DDBJ whole genome shotgun (WGS) entry which is preliminary data.</text>
</comment>
<dbReference type="SMART" id="SM00028">
    <property type="entry name" value="TPR"/>
    <property type="match status" value="3"/>
</dbReference>
<gene>
    <name evidence="2" type="ORF">EOD41_05380</name>
</gene>
<dbReference type="Gene3D" id="1.25.40.10">
    <property type="entry name" value="Tetratricopeptide repeat domain"/>
    <property type="match status" value="1"/>
</dbReference>
<dbReference type="Proteomes" id="UP000282759">
    <property type="component" value="Unassembled WGS sequence"/>
</dbReference>
<dbReference type="SUPFAM" id="SSF48452">
    <property type="entry name" value="TPR-like"/>
    <property type="match status" value="1"/>
</dbReference>
<evidence type="ECO:0000313" key="3">
    <source>
        <dbReference type="Proteomes" id="UP000282759"/>
    </source>
</evidence>
<dbReference type="InterPro" id="IPR011990">
    <property type="entry name" value="TPR-like_helical_dom_sf"/>
</dbReference>
<feature type="repeat" description="TPR" evidence="1">
    <location>
        <begin position="403"/>
        <end position="436"/>
    </location>
</feature>
<dbReference type="RefSeq" id="WP_127703771.1">
    <property type="nucleotide sequence ID" value="NZ_SACK01000002.1"/>
</dbReference>
<dbReference type="PROSITE" id="PS50005">
    <property type="entry name" value="TPR"/>
    <property type="match status" value="2"/>
</dbReference>
<protein>
    <submittedName>
        <fullName evidence="2">Tetratricopeptide repeat protein</fullName>
    </submittedName>
</protein>
<organism evidence="2 3">
    <name type="scientific">Mucilaginibacter limnophilus</name>
    <dbReference type="NCBI Taxonomy" id="1932778"/>
    <lineage>
        <taxon>Bacteria</taxon>
        <taxon>Pseudomonadati</taxon>
        <taxon>Bacteroidota</taxon>
        <taxon>Sphingobacteriia</taxon>
        <taxon>Sphingobacteriales</taxon>
        <taxon>Sphingobacteriaceae</taxon>
        <taxon>Mucilaginibacter</taxon>
    </lineage>
</organism>
<dbReference type="AlphaFoldDB" id="A0A437MUT1"/>
<feature type="repeat" description="TPR" evidence="1">
    <location>
        <begin position="442"/>
        <end position="475"/>
    </location>
</feature>
<keyword evidence="3" id="KW-1185">Reference proteome</keyword>
<reference evidence="2 3" key="1">
    <citation type="submission" date="2019-01" db="EMBL/GenBank/DDBJ databases">
        <authorList>
            <person name="Chen W.-M."/>
        </authorList>
    </citation>
    <scope>NUCLEOTIDE SEQUENCE [LARGE SCALE GENOMIC DNA]</scope>
    <source>
        <strain evidence="2 3">YBJ-36</strain>
    </source>
</reference>
<dbReference type="EMBL" id="SACK01000002">
    <property type="protein sequence ID" value="RVU01396.1"/>
    <property type="molecule type" value="Genomic_DNA"/>
</dbReference>
<keyword evidence="1" id="KW-0802">TPR repeat</keyword>